<proteinExistence type="predicted"/>
<dbReference type="KEGG" id="nre:BES08_25565"/>
<evidence type="ECO:0000313" key="1">
    <source>
        <dbReference type="EMBL" id="AOR80277.1"/>
    </source>
</evidence>
<dbReference type="RefSeq" id="WP_069709688.1">
    <property type="nucleotide sequence ID" value="NZ_CP017077.1"/>
</dbReference>
<dbReference type="Proteomes" id="UP000094626">
    <property type="component" value="Plasmid pSA2"/>
</dbReference>
<dbReference type="EMBL" id="CP017077">
    <property type="protein sequence ID" value="AOR80277.1"/>
    <property type="molecule type" value="Genomic_DNA"/>
</dbReference>
<gene>
    <name evidence="1" type="ORF">BES08_25565</name>
</gene>
<name>A0A1D8ADS7_9SPHN</name>
<dbReference type="AlphaFoldDB" id="A0A1D8ADS7"/>
<accession>A0A1D8ADS7</accession>
<geneLocation type="plasmid" evidence="1 2">
    <name>pSA2</name>
</geneLocation>
<reference evidence="2" key="1">
    <citation type="journal article" date="2017" name="J. Biotechnol.">
        <title>Complete genome sequence of Novosphingobium resinovorum SA1, a versatile xenobiotic-degrading bacterium capable of utilizing sulfanilic acid.</title>
        <authorList>
            <person name="Hegedus B."/>
            <person name="Kos P.B."/>
            <person name="Balint B."/>
            <person name="Maroti G."/>
            <person name="Gan H.M."/>
            <person name="Perei K."/>
            <person name="Rakhely G."/>
        </authorList>
    </citation>
    <scope>NUCLEOTIDE SEQUENCE [LARGE SCALE GENOMIC DNA]</scope>
    <source>
        <strain evidence="2">SA1</strain>
    </source>
</reference>
<evidence type="ECO:0000313" key="2">
    <source>
        <dbReference type="Proteomes" id="UP000094626"/>
    </source>
</evidence>
<keyword evidence="2" id="KW-1185">Reference proteome</keyword>
<keyword evidence="1" id="KW-0614">Plasmid</keyword>
<protein>
    <submittedName>
        <fullName evidence="1">Uncharacterized protein</fullName>
    </submittedName>
</protein>
<organism evidence="1 2">
    <name type="scientific">Novosphingobium resinovorum</name>
    <dbReference type="NCBI Taxonomy" id="158500"/>
    <lineage>
        <taxon>Bacteria</taxon>
        <taxon>Pseudomonadati</taxon>
        <taxon>Pseudomonadota</taxon>
        <taxon>Alphaproteobacteria</taxon>
        <taxon>Sphingomonadales</taxon>
        <taxon>Sphingomonadaceae</taxon>
        <taxon>Novosphingobium</taxon>
    </lineage>
</organism>
<sequence length="224" mass="24506">MPHDIPPTDGRNSTPIDHAIAGAVYPVLVAVAGAQAARTITFENLVLDARQLLTGQEHPIHAQIATSMGRRLEVLRGHTQAYRYPDLTTLVVNKKGENPLPDVFVRQAHARAFDWSSVDPRFLAGLGIDADTGEHLQRRSEEEAKNVMAAHWRDHGKSYSPDMTRHRSAIIRALMLGNDPADVFAAIDRWLRGQDGPVSAQVIGMRPAKASSTASVVAPAHRPR</sequence>